<gene>
    <name evidence="1" type="ORF">K678_16830</name>
</gene>
<feature type="non-terminal residue" evidence="1">
    <location>
        <position position="191"/>
    </location>
</feature>
<reference evidence="1 2" key="1">
    <citation type="submission" date="2013-04" db="EMBL/GenBank/DDBJ databases">
        <authorList>
            <person name="Kuznetsov B."/>
            <person name="Ivanovsky R."/>
        </authorList>
    </citation>
    <scope>NUCLEOTIDE SEQUENCE [LARGE SCALE GENOMIC DNA]</scope>
    <source>
        <strain evidence="1 2">MGU-K5</strain>
    </source>
</reference>
<dbReference type="RefSeq" id="WP_021133642.1">
    <property type="nucleotide sequence ID" value="NZ_AQPH01000113.1"/>
</dbReference>
<organism evidence="1 2">
    <name type="scientific">Magnetospirillum fulvum MGU-K5</name>
    <dbReference type="NCBI Taxonomy" id="1316936"/>
    <lineage>
        <taxon>Bacteria</taxon>
        <taxon>Pseudomonadati</taxon>
        <taxon>Pseudomonadota</taxon>
        <taxon>Alphaproteobacteria</taxon>
        <taxon>Rhodospirillales</taxon>
        <taxon>Rhodospirillaceae</taxon>
        <taxon>Magnetospirillum</taxon>
    </lineage>
</organism>
<dbReference type="AlphaFoldDB" id="S9S2V9"/>
<comment type="caution">
    <text evidence="1">The sequence shown here is derived from an EMBL/GenBank/DDBJ whole genome shotgun (WGS) entry which is preliminary data.</text>
</comment>
<proteinExistence type="predicted"/>
<sequence>MISVDQTDLANGIVSVVGNSGIDTLAAAGSSLDLRTTTLSGIEVLKAGSSDDTTFTVDQTDLAANGSVVGDVGTDTLIINGTSLNLGTTTLSGVEILKAGMNAATTFTVDQSDLATNGSVVGSIGIDTLVAAGTMLGLSATALTSVEILKAGTTSATTFIVDQADLATGGSVIGTGQIDTLIAAGASLSLT</sequence>
<evidence type="ECO:0000313" key="2">
    <source>
        <dbReference type="Proteomes" id="UP000015350"/>
    </source>
</evidence>
<evidence type="ECO:0000313" key="1">
    <source>
        <dbReference type="EMBL" id="EPY00292.1"/>
    </source>
</evidence>
<name>S9S2V9_MAGFU</name>
<protein>
    <submittedName>
        <fullName evidence="1">Uncharacterized protein</fullName>
    </submittedName>
</protein>
<accession>S9S2V9</accession>
<dbReference type="EMBL" id="AQPH01000113">
    <property type="protein sequence ID" value="EPY00292.1"/>
    <property type="molecule type" value="Genomic_DNA"/>
</dbReference>
<dbReference type="Proteomes" id="UP000015350">
    <property type="component" value="Unassembled WGS sequence"/>
</dbReference>